<dbReference type="RefSeq" id="WP_139591971.1">
    <property type="nucleotide sequence ID" value="NZ_CP040825.1"/>
</dbReference>
<dbReference type="AlphaFoldDB" id="A0A4Y6I653"/>
<feature type="transmembrane region" description="Helical" evidence="6">
    <location>
        <begin position="238"/>
        <end position="262"/>
    </location>
</feature>
<feature type="transmembrane region" description="Helical" evidence="6">
    <location>
        <begin position="63"/>
        <end position="91"/>
    </location>
</feature>
<evidence type="ECO:0000313" key="11">
    <source>
        <dbReference type="Proteomes" id="UP000315201"/>
    </source>
</evidence>
<feature type="transmembrane region" description="Helical" evidence="6">
    <location>
        <begin position="163"/>
        <end position="189"/>
    </location>
</feature>
<gene>
    <name evidence="8" type="ORF">FG904_00400</name>
    <name evidence="9" type="ORF">FIV53_00385</name>
</gene>
<organism evidence="9 11">
    <name type="scientific">Mycoplasma nasistruthionis</name>
    <dbReference type="NCBI Taxonomy" id="353852"/>
    <lineage>
        <taxon>Bacteria</taxon>
        <taxon>Bacillati</taxon>
        <taxon>Mycoplasmatota</taxon>
        <taxon>Mollicutes</taxon>
        <taxon>Mycoplasmataceae</taxon>
        <taxon>Mycoplasma</taxon>
    </lineage>
</organism>
<keyword evidence="4 6" id="KW-1133">Transmembrane helix</keyword>
<dbReference type="OrthoDB" id="400763at2"/>
<feature type="domain" description="DUF2179" evidence="7">
    <location>
        <begin position="374"/>
        <end position="427"/>
    </location>
</feature>
<evidence type="ECO:0000256" key="6">
    <source>
        <dbReference type="SAM" id="Phobius"/>
    </source>
</evidence>
<keyword evidence="2" id="KW-1003">Cell membrane</keyword>
<dbReference type="InterPro" id="IPR051461">
    <property type="entry name" value="UPF0750_membrane"/>
</dbReference>
<evidence type="ECO:0000313" key="9">
    <source>
        <dbReference type="EMBL" id="QDF64780.1"/>
    </source>
</evidence>
<evidence type="ECO:0000313" key="10">
    <source>
        <dbReference type="Proteomes" id="UP000305457"/>
    </source>
</evidence>
<accession>A0A5B7XUE9</accession>
<keyword evidence="11" id="KW-1185">Reference proteome</keyword>
<dbReference type="Pfam" id="PF10035">
    <property type="entry name" value="DUF2179"/>
    <property type="match status" value="1"/>
</dbReference>
<comment type="subcellular location">
    <subcellularLocation>
        <location evidence="1">Cell membrane</location>
        <topology evidence="1">Multi-pass membrane protein</topology>
    </subcellularLocation>
</comment>
<dbReference type="GO" id="GO:0005886">
    <property type="term" value="C:plasma membrane"/>
    <property type="evidence" value="ECO:0007669"/>
    <property type="project" value="UniProtKB-SubCell"/>
</dbReference>
<reference evidence="9 11" key="1">
    <citation type="submission" date="2019-06" db="EMBL/GenBank/DDBJ databases">
        <title>Mycoplasma nasistruthionis sp. nov. str Ms03.</title>
        <authorList>
            <person name="Botes A."/>
        </authorList>
    </citation>
    <scope>NUCLEOTIDE SEQUENCE [LARGE SCALE GENOMIC DNA]</scope>
    <source>
        <strain evidence="9 11">Ms03</strain>
    </source>
</reference>
<feature type="transmembrane region" description="Helical" evidence="6">
    <location>
        <begin position="210"/>
        <end position="232"/>
    </location>
</feature>
<dbReference type="PANTHER" id="PTHR33545">
    <property type="entry name" value="UPF0750 MEMBRANE PROTEIN YITT-RELATED"/>
    <property type="match status" value="1"/>
</dbReference>
<evidence type="ECO:0000256" key="5">
    <source>
        <dbReference type="ARBA" id="ARBA00023136"/>
    </source>
</evidence>
<dbReference type="InterPro" id="IPR019264">
    <property type="entry name" value="DUF2179"/>
</dbReference>
<keyword evidence="3 6" id="KW-0812">Transmembrane</keyword>
<feature type="transmembrane region" description="Helical" evidence="6">
    <location>
        <begin position="319"/>
        <end position="338"/>
    </location>
</feature>
<keyword evidence="5 6" id="KW-0472">Membrane</keyword>
<accession>A0A4Y6I653</accession>
<feature type="transmembrane region" description="Helical" evidence="6">
    <location>
        <begin position="274"/>
        <end position="299"/>
    </location>
</feature>
<evidence type="ECO:0000313" key="8">
    <source>
        <dbReference type="EMBL" id="QCZ36488.1"/>
    </source>
</evidence>
<sequence length="436" mass="48653">MKNFKHFFQKLFGITSKKKPDLNAIEDLNQDLEAIQLHQTHIHKQNTVYKRTRMSNFGLKLSFLYGQFTLTTILLITIATAIVFGVVSVFLVKNVGIYNFGLAAFGQAAAKIIVVNLKESQVSQTVRNLIDQFVFWIAYVILSIPIFYFGYKKVGVLFTNLTVLFLVVSSVVSFSLGLIPGVNSTYIIGDFSNQKIKDLLPDYSKALSSLIPLLWDAQSSASIIALMIYSIVYGVVLAYVFAIIQIIGGTAGVTGVIGEWYANAKQKSFGQISGYMNIIIVIIAVFVGSYLPGRILLAQAGLDNAKQMEEFGRSIHTELYFSPNLVATILVNVVYIMVLDKLFPKFKLVRVQVFSHKSKEIQHKIVNDPKIVTGLTIFKAKGGHKNEEIDVLTSISLFRHVLRIIKDVRSVDNQAFIVISDVKSIDGNIYLPETKF</sequence>
<dbReference type="Proteomes" id="UP000305457">
    <property type="component" value="Chromosome"/>
</dbReference>
<evidence type="ECO:0000256" key="3">
    <source>
        <dbReference type="ARBA" id="ARBA00022692"/>
    </source>
</evidence>
<dbReference type="CDD" id="cd16379">
    <property type="entry name" value="YitT_C_like"/>
    <property type="match status" value="1"/>
</dbReference>
<dbReference type="Gene3D" id="3.30.70.120">
    <property type="match status" value="1"/>
</dbReference>
<feature type="transmembrane region" description="Helical" evidence="6">
    <location>
        <begin position="129"/>
        <end position="151"/>
    </location>
</feature>
<dbReference type="Proteomes" id="UP000315201">
    <property type="component" value="Chromosome"/>
</dbReference>
<dbReference type="KEGG" id="mnh:FG904_00400"/>
<protein>
    <submittedName>
        <fullName evidence="9">YitT family protein</fullName>
    </submittedName>
</protein>
<reference evidence="8 10" key="2">
    <citation type="submission" date="2019-06" db="EMBL/GenBank/DDBJ databases">
        <title>Mycoplasma sp. 2F1A isolated from ostrich.</title>
        <authorList>
            <person name="Spergser J."/>
        </authorList>
    </citation>
    <scope>NUCLEOTIDE SEQUENCE [LARGE SCALE GENOMIC DNA]</scope>
    <source>
        <strain evidence="8 10">2F1A</strain>
    </source>
</reference>
<evidence type="ECO:0000256" key="1">
    <source>
        <dbReference type="ARBA" id="ARBA00004651"/>
    </source>
</evidence>
<dbReference type="EMBL" id="CP040825">
    <property type="protein sequence ID" value="QCZ36488.1"/>
    <property type="molecule type" value="Genomic_DNA"/>
</dbReference>
<dbReference type="EMBL" id="CP041147">
    <property type="protein sequence ID" value="QDF64780.1"/>
    <property type="molecule type" value="Genomic_DNA"/>
</dbReference>
<name>A0A4Y6I653_9MOLU</name>
<dbReference type="InterPro" id="IPR015867">
    <property type="entry name" value="N-reg_PII/ATP_PRibTrfase_C"/>
</dbReference>
<dbReference type="PANTHER" id="PTHR33545:SF5">
    <property type="entry name" value="UPF0750 MEMBRANE PROTEIN YITT"/>
    <property type="match status" value="1"/>
</dbReference>
<evidence type="ECO:0000259" key="7">
    <source>
        <dbReference type="Pfam" id="PF10035"/>
    </source>
</evidence>
<feature type="transmembrane region" description="Helical" evidence="6">
    <location>
        <begin position="97"/>
        <end position="117"/>
    </location>
</feature>
<evidence type="ECO:0000256" key="2">
    <source>
        <dbReference type="ARBA" id="ARBA00022475"/>
    </source>
</evidence>
<evidence type="ECO:0000256" key="4">
    <source>
        <dbReference type="ARBA" id="ARBA00022989"/>
    </source>
</evidence>
<proteinExistence type="predicted"/>